<feature type="compositionally biased region" description="Basic and acidic residues" evidence="1">
    <location>
        <begin position="362"/>
        <end position="377"/>
    </location>
</feature>
<organism evidence="2 3">
    <name type="scientific">Nesidiocoris tenuis</name>
    <dbReference type="NCBI Taxonomy" id="355587"/>
    <lineage>
        <taxon>Eukaryota</taxon>
        <taxon>Metazoa</taxon>
        <taxon>Ecdysozoa</taxon>
        <taxon>Arthropoda</taxon>
        <taxon>Hexapoda</taxon>
        <taxon>Insecta</taxon>
        <taxon>Pterygota</taxon>
        <taxon>Neoptera</taxon>
        <taxon>Paraneoptera</taxon>
        <taxon>Hemiptera</taxon>
        <taxon>Heteroptera</taxon>
        <taxon>Panheteroptera</taxon>
        <taxon>Cimicomorpha</taxon>
        <taxon>Miridae</taxon>
        <taxon>Dicyphina</taxon>
        <taxon>Nesidiocoris</taxon>
    </lineage>
</organism>
<feature type="compositionally biased region" description="Basic and acidic residues" evidence="1">
    <location>
        <begin position="307"/>
        <end position="316"/>
    </location>
</feature>
<accession>A0ABN7A8S4</accession>
<evidence type="ECO:0000256" key="1">
    <source>
        <dbReference type="SAM" id="MobiDB-lite"/>
    </source>
</evidence>
<feature type="region of interest" description="Disordered" evidence="1">
    <location>
        <begin position="1"/>
        <end position="46"/>
    </location>
</feature>
<evidence type="ECO:0000313" key="2">
    <source>
        <dbReference type="EMBL" id="BES87664.1"/>
    </source>
</evidence>
<dbReference type="Proteomes" id="UP001307889">
    <property type="component" value="Chromosome 1"/>
</dbReference>
<feature type="compositionally biased region" description="Acidic residues" evidence="1">
    <location>
        <begin position="37"/>
        <end position="46"/>
    </location>
</feature>
<sequence>MSEPEHEKISIARTAMRARPSSLRDIRENSMHVSGSADEEDDEEEVEIKISPTGSVLAPSPNPYDKLQKLRQANAQLMASRLPPRPPGKVRFNDSVITSDEINNEGTQIITTVEPLKSAPCKILLVTVPTGFSEDIDDTNSDDDVIDETDFRECDDTVEKAADVRDSSSNIKKAIAYQEYSVDMKSIDDDYENRVEDLTTTLVSLCRMTSECDDTDLANNISKFDKNTIQPTIDEVECRGSQEFESGDSVESVNSQLGNPGHQETTPEADSRNSPEREEYIEPIKHQSVKKVAELKRISSAQPTSKKIQEKTDEQARPSTSPGKRVCFKNQWATVKLPQYNGLRSEYGLSSEQLQERKKKRLESAASKKQEKQERYKEARRKQKENEIMFANWLVKKKKEAAMKAARRKQLHSAFYFKTLPAPTGHLEKMGLLRKKVLARREHTCYSLEEFFKNAKPHEQKTYRIYLGLCVE</sequence>
<feature type="region of interest" description="Disordered" evidence="1">
    <location>
        <begin position="351"/>
        <end position="381"/>
    </location>
</feature>
<protein>
    <recommendedName>
        <fullName evidence="4">Coiled-coil domain-containing protein 181</fullName>
    </recommendedName>
</protein>
<feature type="region of interest" description="Disordered" evidence="1">
    <location>
        <begin position="241"/>
        <end position="276"/>
    </location>
</feature>
<gene>
    <name evidence="2" type="ORF">NTJ_00469</name>
</gene>
<keyword evidence="3" id="KW-1185">Reference proteome</keyword>
<proteinExistence type="predicted"/>
<feature type="compositionally biased region" description="Polar residues" evidence="1">
    <location>
        <begin position="249"/>
        <end position="268"/>
    </location>
</feature>
<evidence type="ECO:0000313" key="3">
    <source>
        <dbReference type="Proteomes" id="UP001307889"/>
    </source>
</evidence>
<evidence type="ECO:0008006" key="4">
    <source>
        <dbReference type="Google" id="ProtNLM"/>
    </source>
</evidence>
<feature type="compositionally biased region" description="Basic and acidic residues" evidence="1">
    <location>
        <begin position="1"/>
        <end position="10"/>
    </location>
</feature>
<reference evidence="2 3" key="1">
    <citation type="submission" date="2023-09" db="EMBL/GenBank/DDBJ databases">
        <title>Nesidiocoris tenuis whole genome shotgun sequence.</title>
        <authorList>
            <person name="Shibata T."/>
            <person name="Shimoda M."/>
            <person name="Kobayashi T."/>
            <person name="Uehara T."/>
        </authorList>
    </citation>
    <scope>NUCLEOTIDE SEQUENCE [LARGE SCALE GENOMIC DNA]</scope>
    <source>
        <strain evidence="2 3">Japan</strain>
    </source>
</reference>
<dbReference type="EMBL" id="AP028909">
    <property type="protein sequence ID" value="BES87664.1"/>
    <property type="molecule type" value="Genomic_DNA"/>
</dbReference>
<name>A0ABN7A8S4_9HEMI</name>
<feature type="region of interest" description="Disordered" evidence="1">
    <location>
        <begin position="291"/>
        <end position="325"/>
    </location>
</feature>